<dbReference type="GeneID" id="73045443"/>
<dbReference type="CDD" id="cd06225">
    <property type="entry name" value="HAMP"/>
    <property type="match status" value="2"/>
</dbReference>
<feature type="compositionally biased region" description="Basic and acidic residues" evidence="11">
    <location>
        <begin position="869"/>
        <end position="878"/>
    </location>
</feature>
<keyword evidence="10" id="KW-0175">Coiled coil</keyword>
<protein>
    <submittedName>
        <fullName evidence="15">Methyl-accepting chemotaxis protein</fullName>
    </submittedName>
</protein>
<feature type="compositionally biased region" description="Polar residues" evidence="11">
    <location>
        <begin position="273"/>
        <end position="295"/>
    </location>
</feature>
<keyword evidence="16" id="KW-1185">Reference proteome</keyword>
<name>A0ABD5Q0A3_9EURY</name>
<sequence length="878" mass="92964">MDDERNSGATPDPKSPNSGGRSLWSRFVAAVTPAAVRRRYAVKFTLSMTLIILVVGAAGATTYVDARNAARDEATAQVESTVTLQADALSDRIAGLRTQTRTLSAQRSLATGNRTEQRRRLEAAANRSSNGVRAMYLVDAERGVVTASTEQNVEGRSLDRVEVPWSNASVASSFESEDDVWTSHAYVSKATRTDENSPRDTDDHEFVAVASPVAGADGTYLVVAGGIDDRVRQLHQPATNQTTLIVDADGETVLKSGATDVSSSAVLAGTGGLSETNGDGSATAETTDDSGTSPVAVQERGDYVLAYSPVEGTDWVAATVIRKQEAYALSTAVGRDIGLLVGATLLSLLGVGLVLGRRTVRPLADLRERSERMEQGELDVSLETQRGDEFGRLYAAFASMRDELRDQIETTERLNRHLERKADEYHGVMAECADGDLTRRLDPESDNEAMTAIAEAFNEMMADIEATMADLNAFADEVATASEVVTASSEEVYSASEQVTDSIQEISAGADSQNEQLQTVADELGGLSATTEEIAASSNQVAELAAETAETGREGREAARDAIRGLDRIETESDEAVAQIERLEDEVTEVDELIEFIREIATQTNMLALNASIEVSRSSTGGGNPEGFAAVANKIKDLAEEAKIAAEDIERRLDRIKTQTERTGEEVQSASDQISEHTDSISRAVEALEEIADYAEETNTGIQSISEATEEQADTTEEVVTMFDEVAGVSEATTAEASNVAAAAEEQTAALTAVSRSANDLTEQAERLSAALDRFETDASAERSLADETDLPSESVEGLSLPADPDDPEAVLDGIDDAGDDDAGDDGNAGEDGAGDTGGEDGSGDADEDGESDPEREGSGDGVGDDGDERPIESPDST</sequence>
<feature type="compositionally biased region" description="Acidic residues" evidence="11">
    <location>
        <begin position="804"/>
        <end position="829"/>
    </location>
</feature>
<dbReference type="GO" id="GO:0005886">
    <property type="term" value="C:plasma membrane"/>
    <property type="evidence" value="ECO:0007669"/>
    <property type="project" value="UniProtKB-SubCell"/>
</dbReference>
<evidence type="ECO:0000313" key="15">
    <source>
        <dbReference type="EMBL" id="MFC4823504.1"/>
    </source>
</evidence>
<organism evidence="15 16">
    <name type="scientific">Halorussus aquaticus</name>
    <dbReference type="NCBI Taxonomy" id="2953748"/>
    <lineage>
        <taxon>Archaea</taxon>
        <taxon>Methanobacteriati</taxon>
        <taxon>Methanobacteriota</taxon>
        <taxon>Stenosarchaea group</taxon>
        <taxon>Halobacteria</taxon>
        <taxon>Halobacteriales</taxon>
        <taxon>Haladaptataceae</taxon>
        <taxon>Halorussus</taxon>
    </lineage>
</organism>
<comment type="caution">
    <text evidence="15">The sequence shown here is derived from an EMBL/GenBank/DDBJ whole genome shotgun (WGS) entry which is preliminary data.</text>
</comment>
<feature type="domain" description="HAMP" evidence="14">
    <location>
        <begin position="357"/>
        <end position="409"/>
    </location>
</feature>
<dbReference type="AlphaFoldDB" id="A0ABD5Q0A3"/>
<evidence type="ECO:0000256" key="5">
    <source>
        <dbReference type="ARBA" id="ARBA00022989"/>
    </source>
</evidence>
<evidence type="ECO:0000256" key="4">
    <source>
        <dbReference type="ARBA" id="ARBA00022692"/>
    </source>
</evidence>
<dbReference type="Pfam" id="PF00015">
    <property type="entry name" value="MCPsignal"/>
    <property type="match status" value="1"/>
</dbReference>
<evidence type="ECO:0000259" key="14">
    <source>
        <dbReference type="PROSITE" id="PS50885"/>
    </source>
</evidence>
<evidence type="ECO:0000256" key="11">
    <source>
        <dbReference type="SAM" id="MobiDB-lite"/>
    </source>
</evidence>
<feature type="region of interest" description="Disordered" evidence="11">
    <location>
        <begin position="779"/>
        <end position="878"/>
    </location>
</feature>
<accession>A0ABD5Q0A3</accession>
<dbReference type="InterPro" id="IPR033479">
    <property type="entry name" value="dCache_1"/>
</dbReference>
<feature type="compositionally biased region" description="Acidic residues" evidence="11">
    <location>
        <begin position="838"/>
        <end position="852"/>
    </location>
</feature>
<keyword evidence="7 9" id="KW-0807">Transducer</keyword>
<feature type="coiled-coil region" evidence="10">
    <location>
        <begin position="632"/>
        <end position="666"/>
    </location>
</feature>
<keyword evidence="4 12" id="KW-0812">Transmembrane</keyword>
<dbReference type="Gene3D" id="1.10.287.950">
    <property type="entry name" value="Methyl-accepting chemotaxis protein"/>
    <property type="match status" value="1"/>
</dbReference>
<dbReference type="Gene3D" id="6.10.250.1910">
    <property type="match status" value="1"/>
</dbReference>
<feature type="region of interest" description="Disordered" evidence="11">
    <location>
        <begin position="1"/>
        <end position="22"/>
    </location>
</feature>
<dbReference type="InterPro" id="IPR003660">
    <property type="entry name" value="HAMP_dom"/>
</dbReference>
<proteinExistence type="inferred from homology"/>
<keyword evidence="2" id="KW-1003">Cell membrane</keyword>
<dbReference type="SMART" id="SM00283">
    <property type="entry name" value="MA"/>
    <property type="match status" value="1"/>
</dbReference>
<feature type="domain" description="Methyl-accepting transducer" evidence="13">
    <location>
        <begin position="488"/>
        <end position="727"/>
    </location>
</feature>
<evidence type="ECO:0000256" key="10">
    <source>
        <dbReference type="SAM" id="Coils"/>
    </source>
</evidence>
<evidence type="ECO:0000256" key="12">
    <source>
        <dbReference type="SAM" id="Phobius"/>
    </source>
</evidence>
<dbReference type="InterPro" id="IPR004090">
    <property type="entry name" value="Chemotax_Me-accpt_rcpt"/>
</dbReference>
<keyword evidence="3" id="KW-0145">Chemotaxis</keyword>
<dbReference type="SUPFAM" id="SSF58104">
    <property type="entry name" value="Methyl-accepting chemotaxis protein (MCP) signaling domain"/>
    <property type="match status" value="1"/>
</dbReference>
<gene>
    <name evidence="15" type="ORF">ACFO9K_04445</name>
</gene>
<dbReference type="GO" id="GO:0007165">
    <property type="term" value="P:signal transduction"/>
    <property type="evidence" value="ECO:0007669"/>
    <property type="project" value="UniProtKB-KW"/>
</dbReference>
<feature type="transmembrane region" description="Helical" evidence="12">
    <location>
        <begin position="44"/>
        <end position="64"/>
    </location>
</feature>
<keyword evidence="6 12" id="KW-0472">Membrane</keyword>
<dbReference type="InterPro" id="IPR004089">
    <property type="entry name" value="MCPsignal_dom"/>
</dbReference>
<dbReference type="Pfam" id="PF00672">
    <property type="entry name" value="HAMP"/>
    <property type="match status" value="1"/>
</dbReference>
<dbReference type="GO" id="GO:0006935">
    <property type="term" value="P:chemotaxis"/>
    <property type="evidence" value="ECO:0007669"/>
    <property type="project" value="UniProtKB-KW"/>
</dbReference>
<comment type="similarity">
    <text evidence="8">Belongs to the methyl-accepting chemotaxis (MCP) protein family.</text>
</comment>
<dbReference type="PRINTS" id="PR00260">
    <property type="entry name" value="CHEMTRNSDUCR"/>
</dbReference>
<dbReference type="SMART" id="SM00304">
    <property type="entry name" value="HAMP"/>
    <property type="match status" value="3"/>
</dbReference>
<dbReference type="Pfam" id="PF02743">
    <property type="entry name" value="dCache_1"/>
    <property type="match status" value="1"/>
</dbReference>
<evidence type="ECO:0000256" key="6">
    <source>
        <dbReference type="ARBA" id="ARBA00023136"/>
    </source>
</evidence>
<evidence type="ECO:0000256" key="2">
    <source>
        <dbReference type="ARBA" id="ARBA00022475"/>
    </source>
</evidence>
<evidence type="ECO:0000313" key="16">
    <source>
        <dbReference type="Proteomes" id="UP001595945"/>
    </source>
</evidence>
<dbReference type="PROSITE" id="PS50111">
    <property type="entry name" value="CHEMOTAXIS_TRANSDUC_2"/>
    <property type="match status" value="1"/>
</dbReference>
<evidence type="ECO:0000256" key="7">
    <source>
        <dbReference type="ARBA" id="ARBA00023224"/>
    </source>
</evidence>
<evidence type="ECO:0000259" key="13">
    <source>
        <dbReference type="PROSITE" id="PS50111"/>
    </source>
</evidence>
<reference evidence="15 16" key="1">
    <citation type="journal article" date="2019" name="Int. J. Syst. Evol. Microbiol.">
        <title>The Global Catalogue of Microorganisms (GCM) 10K type strain sequencing project: providing services to taxonomists for standard genome sequencing and annotation.</title>
        <authorList>
            <consortium name="The Broad Institute Genomics Platform"/>
            <consortium name="The Broad Institute Genome Sequencing Center for Infectious Disease"/>
            <person name="Wu L."/>
            <person name="Ma J."/>
        </authorList>
    </citation>
    <scope>NUCLEOTIDE SEQUENCE [LARGE SCALE GENOMIC DNA]</scope>
    <source>
        <strain evidence="15 16">XZYJ18</strain>
    </source>
</reference>
<evidence type="ECO:0000256" key="8">
    <source>
        <dbReference type="ARBA" id="ARBA00029447"/>
    </source>
</evidence>
<dbReference type="PROSITE" id="PS50885">
    <property type="entry name" value="HAMP"/>
    <property type="match status" value="2"/>
</dbReference>
<feature type="coiled-coil region" evidence="10">
    <location>
        <begin position="527"/>
        <end position="600"/>
    </location>
</feature>
<dbReference type="Proteomes" id="UP001595945">
    <property type="component" value="Unassembled WGS sequence"/>
</dbReference>
<evidence type="ECO:0000256" key="9">
    <source>
        <dbReference type="PROSITE-ProRule" id="PRU00284"/>
    </source>
</evidence>
<dbReference type="PANTHER" id="PTHR32089:SF112">
    <property type="entry name" value="LYSOZYME-LIKE PROTEIN-RELATED"/>
    <property type="match status" value="1"/>
</dbReference>
<dbReference type="RefSeq" id="WP_254267028.1">
    <property type="nucleotide sequence ID" value="NZ_CP100400.1"/>
</dbReference>
<feature type="domain" description="HAMP" evidence="14">
    <location>
        <begin position="416"/>
        <end position="469"/>
    </location>
</feature>
<keyword evidence="5 12" id="KW-1133">Transmembrane helix</keyword>
<evidence type="ECO:0000256" key="3">
    <source>
        <dbReference type="ARBA" id="ARBA00022500"/>
    </source>
</evidence>
<feature type="region of interest" description="Disordered" evidence="11">
    <location>
        <begin position="269"/>
        <end position="295"/>
    </location>
</feature>
<dbReference type="CDD" id="cd11386">
    <property type="entry name" value="MCP_signal"/>
    <property type="match status" value="1"/>
</dbReference>
<dbReference type="PANTHER" id="PTHR32089">
    <property type="entry name" value="METHYL-ACCEPTING CHEMOTAXIS PROTEIN MCPB"/>
    <property type="match status" value="1"/>
</dbReference>
<comment type="subcellular location">
    <subcellularLocation>
        <location evidence="1">Cell membrane</location>
        <topology evidence="1">Multi-pass membrane protein</topology>
    </subcellularLocation>
</comment>
<dbReference type="EMBL" id="JBHSHT010000001">
    <property type="protein sequence ID" value="MFC4823504.1"/>
    <property type="molecule type" value="Genomic_DNA"/>
</dbReference>
<evidence type="ECO:0000256" key="1">
    <source>
        <dbReference type="ARBA" id="ARBA00004651"/>
    </source>
</evidence>